<keyword evidence="3" id="KW-1185">Reference proteome</keyword>
<dbReference type="Proteomes" id="UP001646141">
    <property type="component" value="Unassembled WGS sequence"/>
</dbReference>
<dbReference type="EMBL" id="QYAD01000001">
    <property type="protein sequence ID" value="MBL3689410.1"/>
    <property type="molecule type" value="Genomic_DNA"/>
</dbReference>
<gene>
    <name evidence="2" type="ORF">D3226_05465</name>
</gene>
<name>A0ABS1SNC9_9MICO</name>
<feature type="compositionally biased region" description="Basic and acidic residues" evidence="1">
    <location>
        <begin position="218"/>
        <end position="303"/>
    </location>
</feature>
<dbReference type="Gene3D" id="3.40.1310.30">
    <property type="match status" value="1"/>
</dbReference>
<organism evidence="2 3">
    <name type="scientific">Leucobacter chromiireducens subsp. chromiireducens</name>
    <dbReference type="NCBI Taxonomy" id="660067"/>
    <lineage>
        <taxon>Bacteria</taxon>
        <taxon>Bacillati</taxon>
        <taxon>Actinomycetota</taxon>
        <taxon>Actinomycetes</taxon>
        <taxon>Micrococcales</taxon>
        <taxon>Microbacteriaceae</taxon>
        <taxon>Leucobacter</taxon>
    </lineage>
</organism>
<accession>A0ABS1SNC9</accession>
<evidence type="ECO:0000313" key="3">
    <source>
        <dbReference type="Proteomes" id="UP001646141"/>
    </source>
</evidence>
<evidence type="ECO:0000313" key="2">
    <source>
        <dbReference type="EMBL" id="MBL3689410.1"/>
    </source>
</evidence>
<feature type="region of interest" description="Disordered" evidence="1">
    <location>
        <begin position="193"/>
        <end position="303"/>
    </location>
</feature>
<protein>
    <submittedName>
        <fullName evidence="2">Uncharacterized protein</fullName>
    </submittedName>
</protein>
<evidence type="ECO:0000256" key="1">
    <source>
        <dbReference type="SAM" id="MobiDB-lite"/>
    </source>
</evidence>
<comment type="caution">
    <text evidence="2">The sequence shown here is derived from an EMBL/GenBank/DDBJ whole genome shotgun (WGS) entry which is preliminary data.</text>
</comment>
<sequence>MVGHDLTEEHIREFVGGRKPHVKAVGIVHDRDPGSREHGHVFFFDPKTKRSAEAVQRMLPVPVIVKPFIYHPDEPGPMKGKHAPARGARYCTHEHPEQQAKGKALYGDDEVIASPGWDWRADVDALNAYEGIDPAKAAKQTLVDRLTDRILDGELTARDVRRMHSKTYKDRGPAFWEGYEKRAEQWRADDREVEERQQREAQQVEESRLYAEQQEAAQKAREEAEKREAEAEAQRAAEEAQRAAQEAREAEEAAARREDERREHEERLATDPEYRAEHERQLAREKAEARAAHEEAEASRKAQKRDLKLWHLKDRGHLKFWEEWCALEEAQELRVARLEERATERAAWHEANGCEVGCVNDAEHEPGDEEGQCFDGDIAGDDDPVMRAMLDRSNEVEEAADGGRFFVNRATLDGLDRKAAAMLARYEKKHTRGSRRG</sequence>
<proteinExistence type="predicted"/>
<reference evidence="2 3" key="1">
    <citation type="submission" date="2018-09" db="EMBL/GenBank/DDBJ databases">
        <title>Comparative genomics of Leucobacter spp.</title>
        <authorList>
            <person name="Reis A.C."/>
            <person name="Kolvenbach B.A."/>
            <person name="Corvini P.F.X."/>
            <person name="Nunes O.C."/>
        </authorList>
    </citation>
    <scope>NUCLEOTIDE SEQUENCE [LARGE SCALE GENOMIC DNA]</scope>
    <source>
        <strain evidence="2 3">L-1</strain>
    </source>
</reference>